<comment type="caution">
    <text evidence="1">The sequence shown here is derived from an EMBL/GenBank/DDBJ whole genome shotgun (WGS) entry which is preliminary data.</text>
</comment>
<keyword evidence="2" id="KW-1185">Reference proteome</keyword>
<evidence type="ECO:0000313" key="1">
    <source>
        <dbReference type="EMBL" id="KAJ8474239.1"/>
    </source>
</evidence>
<organism evidence="1 2">
    <name type="scientific">Trametes cubensis</name>
    <dbReference type="NCBI Taxonomy" id="1111947"/>
    <lineage>
        <taxon>Eukaryota</taxon>
        <taxon>Fungi</taxon>
        <taxon>Dikarya</taxon>
        <taxon>Basidiomycota</taxon>
        <taxon>Agaricomycotina</taxon>
        <taxon>Agaricomycetes</taxon>
        <taxon>Polyporales</taxon>
        <taxon>Polyporaceae</taxon>
        <taxon>Trametes</taxon>
    </lineage>
</organism>
<accession>A0AAD7TQR4</accession>
<dbReference type="AlphaFoldDB" id="A0AAD7TQR4"/>
<sequence>MSTQGSVFTPSNPRFDQCLVCVDFMPPLNAKLTDLNDDILDSLAETAHAAKTIIPLMGTCKHVRSRCLPIAFDVFSYKIFVRLRPTDDDAVWLPRTLWQNMRTLHFIDFCGDVLGRGMDEKSMEWKSVARGYLRWTKGTHLCGAHVSKSLADVLLQMPHLRTLTFRFPSLTYAHGLPWSVTRQVLSLPHLQELSLDMFRIAPKLSAGEEHILNFPTSLTSFSYKLSDYHERSEVFPTERRALELVLDSSSSTLQRLTPLNLLRDPTKWSNLRELCLRGQYPTIDDPPLPLVVVFAHMTNLRVLELKFMQPRNLELRPICPSEHTGVWSWSYLERLIVSCPQVDDNIYDALSKTLYSLSLPHTPHYLNHI</sequence>
<reference evidence="1" key="1">
    <citation type="submission" date="2022-11" db="EMBL/GenBank/DDBJ databases">
        <title>Genome Sequence of Cubamyces cubensis.</title>
        <authorList>
            <person name="Buettner E."/>
        </authorList>
    </citation>
    <scope>NUCLEOTIDE SEQUENCE</scope>
    <source>
        <strain evidence="1">MPL-01</strain>
    </source>
</reference>
<dbReference type="Gene3D" id="3.80.10.10">
    <property type="entry name" value="Ribonuclease Inhibitor"/>
    <property type="match status" value="1"/>
</dbReference>
<dbReference type="Proteomes" id="UP001215151">
    <property type="component" value="Unassembled WGS sequence"/>
</dbReference>
<dbReference type="InterPro" id="IPR032675">
    <property type="entry name" value="LRR_dom_sf"/>
</dbReference>
<proteinExistence type="predicted"/>
<evidence type="ECO:0000313" key="2">
    <source>
        <dbReference type="Proteomes" id="UP001215151"/>
    </source>
</evidence>
<gene>
    <name evidence="1" type="ORF">ONZ51_g7348</name>
</gene>
<protein>
    <recommendedName>
        <fullName evidence="3">F-box domain-containing protein</fullName>
    </recommendedName>
</protein>
<evidence type="ECO:0008006" key="3">
    <source>
        <dbReference type="Google" id="ProtNLM"/>
    </source>
</evidence>
<dbReference type="SUPFAM" id="SSF52047">
    <property type="entry name" value="RNI-like"/>
    <property type="match status" value="1"/>
</dbReference>
<dbReference type="EMBL" id="JAPEVG010000194">
    <property type="protein sequence ID" value="KAJ8474239.1"/>
    <property type="molecule type" value="Genomic_DNA"/>
</dbReference>
<name>A0AAD7TQR4_9APHY</name>